<evidence type="ECO:0000313" key="2">
    <source>
        <dbReference type="EMBL" id="SMF92363.1"/>
    </source>
</evidence>
<evidence type="ECO:0000256" key="1">
    <source>
        <dbReference type="SAM" id="MobiDB-lite"/>
    </source>
</evidence>
<protein>
    <recommendedName>
        <fullName evidence="4">PspA/IM30 family protein</fullName>
    </recommendedName>
</protein>
<gene>
    <name evidence="2" type="ORF">SAMN02982917_0575</name>
</gene>
<dbReference type="STRING" id="286727.SAMN02982917_0575"/>
<organism evidence="2 3">
    <name type="scientific">Azospirillum oryzae</name>
    <dbReference type="NCBI Taxonomy" id="286727"/>
    <lineage>
        <taxon>Bacteria</taxon>
        <taxon>Pseudomonadati</taxon>
        <taxon>Pseudomonadota</taxon>
        <taxon>Alphaproteobacteria</taxon>
        <taxon>Rhodospirillales</taxon>
        <taxon>Azospirillaceae</taxon>
        <taxon>Azospirillum</taxon>
    </lineage>
</organism>
<sequence length="229" mass="24699">MFGLGQKTEDTTTSFNDYAKALDFARKVSEQMRSASEGARAALEAEGRSAVDAAQKRLAKADADLKALESGMMGNGDAASSAGAAVAYLFQSSKVKELRQEIEVLRGTLGQYNDGAREVRIQTEQGNGKLREARSAIEDYRESLRQQIAETKLSADSEDLSNAGKLRAKLETEALTKARAAGRVEIDAGTRALIEELVKQQERIDALQEEGEGCQQGGNRQRHSCQGAG</sequence>
<evidence type="ECO:0008006" key="4">
    <source>
        <dbReference type="Google" id="ProtNLM"/>
    </source>
</evidence>
<accession>A0A1X7HSX9</accession>
<feature type="region of interest" description="Disordered" evidence="1">
    <location>
        <begin position="209"/>
        <end position="229"/>
    </location>
</feature>
<dbReference type="RefSeq" id="WP_143266991.1">
    <property type="nucleotide sequence ID" value="NZ_FXAK01000010.1"/>
</dbReference>
<dbReference type="AlphaFoldDB" id="A0A1X7HSX9"/>
<evidence type="ECO:0000313" key="3">
    <source>
        <dbReference type="Proteomes" id="UP000192936"/>
    </source>
</evidence>
<dbReference type="Proteomes" id="UP000192936">
    <property type="component" value="Unassembled WGS sequence"/>
</dbReference>
<reference evidence="2 3" key="1">
    <citation type="submission" date="2017-04" db="EMBL/GenBank/DDBJ databases">
        <authorList>
            <person name="Afonso C.L."/>
            <person name="Miller P.J."/>
            <person name="Scott M.A."/>
            <person name="Spackman E."/>
            <person name="Goraichik I."/>
            <person name="Dimitrov K.M."/>
            <person name="Suarez D.L."/>
            <person name="Swayne D.E."/>
        </authorList>
    </citation>
    <scope>NUCLEOTIDE SEQUENCE [LARGE SCALE GENOMIC DNA]</scope>
    <source>
        <strain evidence="2 3">A2P</strain>
    </source>
</reference>
<name>A0A1X7HSX9_9PROT</name>
<dbReference type="EMBL" id="FXAK01000010">
    <property type="protein sequence ID" value="SMF92363.1"/>
    <property type="molecule type" value="Genomic_DNA"/>
</dbReference>
<proteinExistence type="predicted"/>